<sequence length="649" mass="70832">MTITAPVACQAHLSLGITGHRTGNAAFGKSQKAIEAALAALFDRIDELLEDKRKDLSAVRFHSLLVDGVDQITAQMAVDRGWELVAPLPFGNALNIAINAQPETAADARLLAAGKPANDPAVEARAQAIQNVTRSAKLFELADRDAEIAELFFDTLDNSGDVQRSTAFQTQSSDQAALAGKVMLERCDLLIAVWDGEVANMRGGTGHTVVTALEMGTPVLLIDPGKPHEWSVLSRPERLLHERQHNPAQLETIITASIGSELQADASIAGEKWHASSALVWNLHRRIEAVFGGGAKPLRSLKTRYETPDAIAAGSAAGMLDGARAIPGADQQQIDRIAATILPQFAWADGISSWLSDAYRSGMCFNFLLSALAVVIGAAYLPWDLSDQKWIFASIELLLLVLIIVITFIGSKRRWHSRWFETRRVAEYLRHGPIMLLLGVSRPLGRWPRGQAGIHGAHWPENFARHCLRTTGLPQVAVNHEYLRHVLEHVVEPHVAAQRDYHRVKAERLHKVHHRLDKLAETFFILAIFSVLTYLLLKLAAVLGFAPEAWPAASSKLFTFLGIAFPTIGASIAGIRFFGDFERFAVISEIAAEKLDELNTRISLLLTGPGRGISYGAVADIAHAIDEVVVDEIESWQAVFGGKHIALPA</sequence>
<keyword evidence="1" id="KW-0472">Membrane</keyword>
<feature type="transmembrane region" description="Helical" evidence="1">
    <location>
        <begin position="557"/>
        <end position="578"/>
    </location>
</feature>
<evidence type="ECO:0008006" key="4">
    <source>
        <dbReference type="Google" id="ProtNLM"/>
    </source>
</evidence>
<comment type="caution">
    <text evidence="2">The sequence shown here is derived from an EMBL/GenBank/DDBJ whole genome shotgun (WGS) entry which is preliminary data.</text>
</comment>
<dbReference type="EMBL" id="LBHU01000001">
    <property type="protein sequence ID" value="KLI64409.1"/>
    <property type="molecule type" value="Genomic_DNA"/>
</dbReference>
<keyword evidence="1" id="KW-1133">Transmembrane helix</keyword>
<dbReference type="AlphaFoldDB" id="A0A0H0XQ04"/>
<feature type="transmembrane region" description="Helical" evidence="1">
    <location>
        <begin position="523"/>
        <end position="545"/>
    </location>
</feature>
<protein>
    <recommendedName>
        <fullName evidence="4">SMODS and SLOG-associating 2TM effector domain-containing protein</fullName>
    </recommendedName>
</protein>
<dbReference type="OrthoDB" id="2968017at2"/>
<feature type="transmembrane region" description="Helical" evidence="1">
    <location>
        <begin position="389"/>
        <end position="409"/>
    </location>
</feature>
<dbReference type="RefSeq" id="WP_047092271.1">
    <property type="nucleotide sequence ID" value="NZ_LBHU01000001.1"/>
</dbReference>
<keyword evidence="3" id="KW-1185">Reference proteome</keyword>
<organism evidence="2 3">
    <name type="scientific">Aurantiacibacter marinus</name>
    <dbReference type="NCBI Taxonomy" id="874156"/>
    <lineage>
        <taxon>Bacteria</taxon>
        <taxon>Pseudomonadati</taxon>
        <taxon>Pseudomonadota</taxon>
        <taxon>Alphaproteobacteria</taxon>
        <taxon>Sphingomonadales</taxon>
        <taxon>Erythrobacteraceae</taxon>
        <taxon>Aurantiacibacter</taxon>
    </lineage>
</organism>
<dbReference type="Gene3D" id="3.40.50.450">
    <property type="match status" value="1"/>
</dbReference>
<dbReference type="STRING" id="874156.GCA_001021555_00879"/>
<proteinExistence type="predicted"/>
<name>A0A0H0XQ04_9SPHN</name>
<gene>
    <name evidence="2" type="ORF">AAV99_02005</name>
</gene>
<feature type="transmembrane region" description="Helical" evidence="1">
    <location>
        <begin position="363"/>
        <end position="383"/>
    </location>
</feature>
<reference evidence="2 3" key="1">
    <citation type="submission" date="2015-04" db="EMBL/GenBank/DDBJ databases">
        <title>The draft genome sequence of Erythrobacter marinus HWDM-33.</title>
        <authorList>
            <person name="Zhuang L."/>
            <person name="Liu Y."/>
            <person name="Shao Z."/>
        </authorList>
    </citation>
    <scope>NUCLEOTIDE SEQUENCE [LARGE SCALE GENOMIC DNA]</scope>
    <source>
        <strain evidence="2 3">HWDM-33</strain>
    </source>
</reference>
<keyword evidence="1" id="KW-0812">Transmembrane</keyword>
<dbReference type="Proteomes" id="UP000053455">
    <property type="component" value="Unassembled WGS sequence"/>
</dbReference>
<evidence type="ECO:0000313" key="2">
    <source>
        <dbReference type="EMBL" id="KLI64409.1"/>
    </source>
</evidence>
<accession>A0A0H0XQ04</accession>
<evidence type="ECO:0000313" key="3">
    <source>
        <dbReference type="Proteomes" id="UP000053455"/>
    </source>
</evidence>
<evidence type="ECO:0000256" key="1">
    <source>
        <dbReference type="SAM" id="Phobius"/>
    </source>
</evidence>
<dbReference type="PATRIC" id="fig|874156.12.peg.420"/>